<dbReference type="InterPro" id="IPR033413">
    <property type="entry name" value="DUF5117"/>
</dbReference>
<evidence type="ECO:0000256" key="1">
    <source>
        <dbReference type="SAM" id="MobiDB-lite"/>
    </source>
</evidence>
<dbReference type="PANTHER" id="PTHR38478:SF1">
    <property type="entry name" value="ZINC DEPENDENT METALLOPROTEASE DOMAIN LIPOPROTEIN"/>
    <property type="match status" value="1"/>
</dbReference>
<dbReference type="STRING" id="1841610.A6X21_16370"/>
<dbReference type="SUPFAM" id="SSF55486">
    <property type="entry name" value="Metalloproteases ('zincins'), catalytic domain"/>
    <property type="match status" value="1"/>
</dbReference>
<evidence type="ECO:0000259" key="3">
    <source>
        <dbReference type="Pfam" id="PF16313"/>
    </source>
</evidence>
<name>A0A1C3ETE4_9PLAN</name>
<dbReference type="RefSeq" id="WP_068845710.1">
    <property type="nucleotide sequence ID" value="NZ_LYDR01000027.1"/>
</dbReference>
<dbReference type="Pfam" id="PF16313">
    <property type="entry name" value="DUF4953"/>
    <property type="match status" value="1"/>
</dbReference>
<feature type="domain" description="EcxA zinc-binding" evidence="3">
    <location>
        <begin position="446"/>
        <end position="766"/>
    </location>
</feature>
<dbReference type="OrthoDB" id="9776599at2"/>
<comment type="caution">
    <text evidence="5">The sequence shown here is derived from an EMBL/GenBank/DDBJ whole genome shotgun (WGS) entry which is preliminary data.</text>
</comment>
<dbReference type="AlphaFoldDB" id="A0A1C3ETE4"/>
<dbReference type="InterPro" id="IPR024079">
    <property type="entry name" value="MetalloPept_cat_dom_sf"/>
</dbReference>
<dbReference type="GO" id="GO:0008237">
    <property type="term" value="F:metallopeptidase activity"/>
    <property type="evidence" value="ECO:0007669"/>
    <property type="project" value="InterPro"/>
</dbReference>
<feature type="region of interest" description="Disordered" evidence="1">
    <location>
        <begin position="552"/>
        <end position="576"/>
    </location>
</feature>
<proteinExistence type="predicted"/>
<evidence type="ECO:0000313" key="6">
    <source>
        <dbReference type="Proteomes" id="UP000094828"/>
    </source>
</evidence>
<keyword evidence="2" id="KW-0732">Signal</keyword>
<keyword evidence="6" id="KW-1185">Reference proteome</keyword>
<feature type="domain" description="DUF5117" evidence="4">
    <location>
        <begin position="100"/>
        <end position="272"/>
    </location>
</feature>
<dbReference type="CDD" id="cd04276">
    <property type="entry name" value="ZnMc_MMP_like_2"/>
    <property type="match status" value="1"/>
</dbReference>
<organism evidence="5 6">
    <name type="scientific">Planctopirus hydrillae</name>
    <dbReference type="NCBI Taxonomy" id="1841610"/>
    <lineage>
        <taxon>Bacteria</taxon>
        <taxon>Pseudomonadati</taxon>
        <taxon>Planctomycetota</taxon>
        <taxon>Planctomycetia</taxon>
        <taxon>Planctomycetales</taxon>
        <taxon>Planctomycetaceae</taxon>
        <taxon>Planctopirus</taxon>
    </lineage>
</organism>
<dbReference type="EMBL" id="LYDR01000027">
    <property type="protein sequence ID" value="ODA36373.1"/>
    <property type="molecule type" value="Genomic_DNA"/>
</dbReference>
<evidence type="ECO:0000313" key="5">
    <source>
        <dbReference type="EMBL" id="ODA36373.1"/>
    </source>
</evidence>
<dbReference type="InterPro" id="IPR032534">
    <property type="entry name" value="EcxA_zinc-bd"/>
</dbReference>
<feature type="signal peptide" evidence="2">
    <location>
        <begin position="1"/>
        <end position="22"/>
    </location>
</feature>
<evidence type="ECO:0000256" key="2">
    <source>
        <dbReference type="SAM" id="SignalP"/>
    </source>
</evidence>
<dbReference type="Gene3D" id="3.40.390.10">
    <property type="entry name" value="Collagenase (Catalytic Domain)"/>
    <property type="match status" value="1"/>
</dbReference>
<evidence type="ECO:0000259" key="4">
    <source>
        <dbReference type="Pfam" id="PF17148"/>
    </source>
</evidence>
<evidence type="ECO:0008006" key="7">
    <source>
        <dbReference type="Google" id="ProtNLM"/>
    </source>
</evidence>
<dbReference type="InterPro" id="IPR034032">
    <property type="entry name" value="Zn_MMP-like_bac"/>
</dbReference>
<dbReference type="Proteomes" id="UP000094828">
    <property type="component" value="Unassembled WGS sequence"/>
</dbReference>
<dbReference type="PANTHER" id="PTHR38478">
    <property type="entry name" value="PEPTIDASE M1A AND M12B"/>
    <property type="match status" value="1"/>
</dbReference>
<protein>
    <recommendedName>
        <fullName evidence="7">DUF5117 domain-containing protein</fullName>
    </recommendedName>
</protein>
<accession>A0A1C3ETE4</accession>
<feature type="chain" id="PRO_5008673417" description="DUF5117 domain-containing protein" evidence="2">
    <location>
        <begin position="23"/>
        <end position="863"/>
    </location>
</feature>
<sequence length="863" mass="95375">MRRTWWLGALLIVASAVTGDWATSSCQAQEAAPDKFALATKGAKKVEGLWTIYFKDQQVLVEFKPAQLQQEYLMLSSLARGVSGVGGGFLSSGMSWGDDVIWTFRKVGEKVHLLKKNVRFKAKPGSPEATAVQLAYSDSIMYALPVIAESGSGILVDMTRVFLSDDEQIGRNFGGSFVMDRSTINKVKGFPKNMEIAVNAVYSSSMSIDTVPDSRGVQVGVHYSISQLPSTGYKPRKADDRVGYFLTATKDFSDNADPQHFVRYITRWDLQKADPSARLSPPKDPIIFYMEKTIPINLRPVVRAGIEEWNKAFEKVGFANAIEVRQQRDDDDWDPEDVRYNTFRWITADAGFAIGPSRVNPLTGQILDADILFDAGFLRSWARDYNLFATPSDKANGLFDLQAKPEATVAMPGNDRLCQLTTGMQRQMGVAAAALFARGDMTKDGKLPEEYIEQALKEVVMHEVGHTLGLRHNFKASAWKSLADIEDPAKANEATVASVMDYCPVSIALPGKPQGAYYTKTIGPYDYWAIEYGYKPISGDEPAELKKIASRSAEPGLDYSTDEDTRPSDADPYSNRFDMGNDISAFAKRQMTLVNELLPKVVEKIAVEGDGYQNVRLAFNHLLGEYWETANFAARLPGGLQVARDHKGDANARAPFRVMDAKQQRAATQLLAEMAFAAPKLDPNVVNFLATNKWSHWGTTTPARQDLALHQLVETQQLKLLSQLMSSLTLSRIQDNERKVGADDDAYTLAEHMDLIIVPVFSELNDPAAGDYTARKPLVDSYRRNLQRAIIKALGSMATRPTGAPDDARVLARTHLDAIKAKIEAAQKKDGVKLDPYTAAHLADLKSKIELVEKAQLSISSVD</sequence>
<dbReference type="Pfam" id="PF17148">
    <property type="entry name" value="DUF5117"/>
    <property type="match status" value="1"/>
</dbReference>
<gene>
    <name evidence="5" type="ORF">A6X21_16370</name>
</gene>
<reference evidence="5 6" key="1">
    <citation type="submission" date="2016-05" db="EMBL/GenBank/DDBJ databases">
        <title>Genomic and physiological characterization of Planctopirus sp. isolated from fresh water lake.</title>
        <authorList>
            <person name="Subhash Y."/>
            <person name="Ramana C."/>
        </authorList>
    </citation>
    <scope>NUCLEOTIDE SEQUENCE [LARGE SCALE GENOMIC DNA]</scope>
    <source>
        <strain evidence="5 6">JC280</strain>
    </source>
</reference>